<evidence type="ECO:0000256" key="1">
    <source>
        <dbReference type="ARBA" id="ARBA00004651"/>
    </source>
</evidence>
<evidence type="ECO:0000256" key="2">
    <source>
        <dbReference type="ARBA" id="ARBA00022475"/>
    </source>
</evidence>
<comment type="similarity">
    <text evidence="6">Belongs to the ABC-4 integral membrane protein family.</text>
</comment>
<proteinExistence type="inferred from homology"/>
<gene>
    <name evidence="8" type="ORF">GSM42_06980</name>
</gene>
<evidence type="ECO:0000259" key="7">
    <source>
        <dbReference type="Pfam" id="PF02687"/>
    </source>
</evidence>
<dbReference type="InterPro" id="IPR052536">
    <property type="entry name" value="ABC-4_Integral_Memb_Prot"/>
</dbReference>
<feature type="transmembrane region" description="Helical" evidence="6">
    <location>
        <begin position="283"/>
        <end position="302"/>
    </location>
</feature>
<feature type="domain" description="ABC3 transporter permease C-terminal" evidence="7">
    <location>
        <begin position="61"/>
        <end position="178"/>
    </location>
</feature>
<dbReference type="Pfam" id="PF02687">
    <property type="entry name" value="FtsX"/>
    <property type="match status" value="2"/>
</dbReference>
<feature type="transmembrane region" description="Helical" evidence="6">
    <location>
        <begin position="198"/>
        <end position="220"/>
    </location>
</feature>
<organism evidence="8 9">
    <name type="scientific">Shimazuella alba</name>
    <dbReference type="NCBI Taxonomy" id="2690964"/>
    <lineage>
        <taxon>Bacteria</taxon>
        <taxon>Bacillati</taxon>
        <taxon>Bacillota</taxon>
        <taxon>Bacilli</taxon>
        <taxon>Bacillales</taxon>
        <taxon>Thermoactinomycetaceae</taxon>
        <taxon>Shimazuella</taxon>
    </lineage>
</organism>
<evidence type="ECO:0000256" key="6">
    <source>
        <dbReference type="PIRNR" id="PIRNR018968"/>
    </source>
</evidence>
<dbReference type="GO" id="GO:0005886">
    <property type="term" value="C:plasma membrane"/>
    <property type="evidence" value="ECO:0007669"/>
    <property type="project" value="UniProtKB-SubCell"/>
</dbReference>
<dbReference type="Proteomes" id="UP000430692">
    <property type="component" value="Unassembled WGS sequence"/>
</dbReference>
<feature type="transmembrane region" description="Helical" evidence="6">
    <location>
        <begin position="154"/>
        <end position="177"/>
    </location>
</feature>
<dbReference type="InterPro" id="IPR003838">
    <property type="entry name" value="ABC3_permease_C"/>
</dbReference>
<dbReference type="PIRSF" id="PIRSF018968">
    <property type="entry name" value="ABC_permease_BceB"/>
    <property type="match status" value="1"/>
</dbReference>
<evidence type="ECO:0000256" key="3">
    <source>
        <dbReference type="ARBA" id="ARBA00022692"/>
    </source>
</evidence>
<keyword evidence="9" id="KW-1185">Reference proteome</keyword>
<keyword evidence="4 6" id="KW-1133">Transmembrane helix</keyword>
<keyword evidence="2 6" id="KW-1003">Cell membrane</keyword>
<dbReference type="PANTHER" id="PTHR46795">
    <property type="entry name" value="ABC TRANSPORTER PERMEASE-RELATED-RELATED"/>
    <property type="match status" value="1"/>
</dbReference>
<feature type="transmembrane region" description="Helical" evidence="6">
    <location>
        <begin position="226"/>
        <end position="251"/>
    </location>
</feature>
<reference evidence="8 9" key="1">
    <citation type="submission" date="2019-12" db="EMBL/GenBank/DDBJ databases">
        <title>Whole-genome analyses of novel actinobacteria.</title>
        <authorList>
            <person name="Sahin N."/>
            <person name="Saygin H."/>
        </authorList>
    </citation>
    <scope>NUCLEOTIDE SEQUENCE [LARGE SCALE GENOMIC DNA]</scope>
    <source>
        <strain evidence="8 9">KC615</strain>
    </source>
</reference>
<evidence type="ECO:0000313" key="8">
    <source>
        <dbReference type="EMBL" id="MXQ53474.1"/>
    </source>
</evidence>
<evidence type="ECO:0000256" key="5">
    <source>
        <dbReference type="ARBA" id="ARBA00023136"/>
    </source>
</evidence>
<feature type="domain" description="ABC3 transporter permease C-terminal" evidence="7">
    <location>
        <begin position="523"/>
        <end position="629"/>
    </location>
</feature>
<feature type="transmembrane region" description="Helical" evidence="6">
    <location>
        <begin position="56"/>
        <end position="76"/>
    </location>
</feature>
<dbReference type="InterPro" id="IPR027022">
    <property type="entry name" value="ABC_permease_BceB-typ"/>
</dbReference>
<feature type="transmembrane region" description="Helical" evidence="6">
    <location>
        <begin position="518"/>
        <end position="538"/>
    </location>
</feature>
<sequence length="634" mass="73342">MTVFDIVKKNLKGNIQNYLFYFLSFMISVIVFYTFVSLQDVPEIQVRTESFEILRSIIFQASFLSVLFVGVFIWYSNSFFTKRRKKEVGLYVLLGIRKKTIGKMLFYENIILGLSALLAGILLGALFSRLFVMLLLKLLDSPMNIPFHLSFDAIIYTGMVFGCMIALTSIQAYRLIYRFKLIVFFQAEKQGEQVPETSVPYTILSFVLLACSFLVVYRPILDEPIVILGLFSLFTITGTYLLYRSVIVLLIKEIQRNKPYYYKGTNLIGFTHILHRIQGNTQLLTIISLLSAVTLTAFYMGYNEYDSVKKKAMNYAPFSYQYTSNNKAFDQQVKKVVEQDKQHPVLTQLDIPVIQMNGDISAFEYIPYGYPVNKTTIRILSCSTFYQIAKALGKKETLHLTKDQAAMIRPYLDYMNSNYIGQKLILQGNHTLSIVKTLEERIINWSEPDLYLVVSDSMFKELKEQNEPFLYKTYRVKDQEATRTTSNQLLSLAADKKIELSTFYRNYRMNIESAGVDLFLLGFLGIIFIVATGSIIYLKQLMEAYLDRDCYHTLRKIGTTKREITIIIAKQTLFVYLLPLVIGILHSTMIYTILYPRGEVFTMNVLTSIMAYVFIYFLYYVLSVYSYNKIVNSR</sequence>
<dbReference type="GO" id="GO:0055085">
    <property type="term" value="P:transmembrane transport"/>
    <property type="evidence" value="ECO:0007669"/>
    <property type="project" value="UniProtKB-UniRule"/>
</dbReference>
<feature type="transmembrane region" description="Helical" evidence="6">
    <location>
        <begin position="18"/>
        <end position="36"/>
    </location>
</feature>
<feature type="transmembrane region" description="Helical" evidence="6">
    <location>
        <begin position="573"/>
        <end position="594"/>
    </location>
</feature>
<dbReference type="RefSeq" id="WP_160800837.1">
    <property type="nucleotide sequence ID" value="NZ_WUUL01000004.1"/>
</dbReference>
<comment type="subcellular location">
    <subcellularLocation>
        <location evidence="1 6">Cell membrane</location>
        <topology evidence="1 6">Multi-pass membrane protein</topology>
    </subcellularLocation>
</comment>
<dbReference type="PANTHER" id="PTHR46795:SF3">
    <property type="entry name" value="ABC TRANSPORTER PERMEASE"/>
    <property type="match status" value="1"/>
</dbReference>
<keyword evidence="5 6" id="KW-0472">Membrane</keyword>
<accession>A0A6I4VYD1</accession>
<feature type="transmembrane region" description="Helical" evidence="6">
    <location>
        <begin position="106"/>
        <end position="134"/>
    </location>
</feature>
<protein>
    <submittedName>
        <fullName evidence="8">FtsX-like permease family protein</fullName>
    </submittedName>
</protein>
<name>A0A6I4VYD1_9BACL</name>
<dbReference type="AlphaFoldDB" id="A0A6I4VYD1"/>
<dbReference type="EMBL" id="WUUL01000004">
    <property type="protein sequence ID" value="MXQ53474.1"/>
    <property type="molecule type" value="Genomic_DNA"/>
</dbReference>
<keyword evidence="6" id="KW-0813">Transport</keyword>
<evidence type="ECO:0000256" key="4">
    <source>
        <dbReference type="ARBA" id="ARBA00022989"/>
    </source>
</evidence>
<keyword evidence="3 6" id="KW-0812">Transmembrane</keyword>
<evidence type="ECO:0000313" key="9">
    <source>
        <dbReference type="Proteomes" id="UP000430692"/>
    </source>
</evidence>
<feature type="transmembrane region" description="Helical" evidence="6">
    <location>
        <begin position="600"/>
        <end position="622"/>
    </location>
</feature>
<comment type="caution">
    <text evidence="8">The sequence shown here is derived from an EMBL/GenBank/DDBJ whole genome shotgun (WGS) entry which is preliminary data.</text>
</comment>